<gene>
    <name evidence="1" type="ORF">HEB94_006674</name>
</gene>
<organism evidence="1 2">
    <name type="scientific">Actinopolymorpha pittospori</name>
    <dbReference type="NCBI Taxonomy" id="648752"/>
    <lineage>
        <taxon>Bacteria</taxon>
        <taxon>Bacillati</taxon>
        <taxon>Actinomycetota</taxon>
        <taxon>Actinomycetes</taxon>
        <taxon>Propionibacteriales</taxon>
        <taxon>Actinopolymorphaceae</taxon>
        <taxon>Actinopolymorpha</taxon>
    </lineage>
</organism>
<sequence>MIVKSDAGPRRLTKRLGRVSDLLLGCASPMSAFFVEWRVVAGVEA</sequence>
<name>A0A927RM43_9ACTN</name>
<evidence type="ECO:0000313" key="2">
    <source>
        <dbReference type="Proteomes" id="UP000638648"/>
    </source>
</evidence>
<reference evidence="1" key="1">
    <citation type="submission" date="2020-10" db="EMBL/GenBank/DDBJ databases">
        <title>Sequencing the genomes of 1000 actinobacteria strains.</title>
        <authorList>
            <person name="Klenk H.-P."/>
        </authorList>
    </citation>
    <scope>NUCLEOTIDE SEQUENCE</scope>
    <source>
        <strain evidence="1">DSM 45354</strain>
    </source>
</reference>
<dbReference type="AlphaFoldDB" id="A0A927RM43"/>
<keyword evidence="2" id="KW-1185">Reference proteome</keyword>
<proteinExistence type="predicted"/>
<protein>
    <submittedName>
        <fullName evidence="1">Uncharacterized protein</fullName>
    </submittedName>
</protein>
<dbReference type="EMBL" id="JADBEM010000001">
    <property type="protein sequence ID" value="MBE1609826.1"/>
    <property type="molecule type" value="Genomic_DNA"/>
</dbReference>
<evidence type="ECO:0000313" key="1">
    <source>
        <dbReference type="EMBL" id="MBE1609826.1"/>
    </source>
</evidence>
<dbReference type="Proteomes" id="UP000638648">
    <property type="component" value="Unassembled WGS sequence"/>
</dbReference>
<accession>A0A927RM43</accession>
<comment type="caution">
    <text evidence="1">The sequence shown here is derived from an EMBL/GenBank/DDBJ whole genome shotgun (WGS) entry which is preliminary data.</text>
</comment>
<dbReference type="RefSeq" id="WP_192753336.1">
    <property type="nucleotide sequence ID" value="NZ_BAABJL010000048.1"/>
</dbReference>